<keyword evidence="3" id="KW-1185">Reference proteome</keyword>
<evidence type="ECO:0000313" key="2">
    <source>
        <dbReference type="EMBL" id="CAG7822783.1"/>
    </source>
</evidence>
<accession>A0A8J2KZR5</accession>
<protein>
    <submittedName>
        <fullName evidence="2">Uncharacterized protein</fullName>
    </submittedName>
</protein>
<gene>
    <name evidence="2" type="ORF">AFUS01_LOCUS33036</name>
</gene>
<organism evidence="2 3">
    <name type="scientific">Allacma fusca</name>
    <dbReference type="NCBI Taxonomy" id="39272"/>
    <lineage>
        <taxon>Eukaryota</taxon>
        <taxon>Metazoa</taxon>
        <taxon>Ecdysozoa</taxon>
        <taxon>Arthropoda</taxon>
        <taxon>Hexapoda</taxon>
        <taxon>Collembola</taxon>
        <taxon>Symphypleona</taxon>
        <taxon>Sminthuridae</taxon>
        <taxon>Allacma</taxon>
    </lineage>
</organism>
<feature type="region of interest" description="Disordered" evidence="1">
    <location>
        <begin position="1"/>
        <end position="20"/>
    </location>
</feature>
<proteinExistence type="predicted"/>
<comment type="caution">
    <text evidence="2">The sequence shown here is derived from an EMBL/GenBank/DDBJ whole genome shotgun (WGS) entry which is preliminary data.</text>
</comment>
<name>A0A8J2KZR5_9HEXA</name>
<dbReference type="Proteomes" id="UP000708208">
    <property type="component" value="Unassembled WGS sequence"/>
</dbReference>
<dbReference type="EMBL" id="CAJVCH010527443">
    <property type="protein sequence ID" value="CAG7822783.1"/>
    <property type="molecule type" value="Genomic_DNA"/>
</dbReference>
<evidence type="ECO:0000313" key="3">
    <source>
        <dbReference type="Proteomes" id="UP000708208"/>
    </source>
</evidence>
<reference evidence="2" key="1">
    <citation type="submission" date="2021-06" db="EMBL/GenBank/DDBJ databases">
        <authorList>
            <person name="Hodson N. C."/>
            <person name="Mongue J. A."/>
            <person name="Jaron S. K."/>
        </authorList>
    </citation>
    <scope>NUCLEOTIDE SEQUENCE</scope>
</reference>
<dbReference type="AlphaFoldDB" id="A0A8J2KZR5"/>
<feature type="compositionally biased region" description="Low complexity" evidence="1">
    <location>
        <begin position="1"/>
        <end position="11"/>
    </location>
</feature>
<evidence type="ECO:0000256" key="1">
    <source>
        <dbReference type="SAM" id="MobiDB-lite"/>
    </source>
</evidence>
<sequence length="159" mass="18419">MPANEPTTPTFPQHPPQPNSHVVPLMQLNVDKPQQIDRSINVPKVNHIEMKANKRVRFQKFPRQIPRSQYYQRLPQPVPLMSLKIDPPQFYPSRGKLLHPDLTPSFGRIPYDNRRGRNRRPDVKIPTRMKISFSRCETCSNVTRMVQESAGTSENILVS</sequence>